<dbReference type="AlphaFoldDB" id="A0A226EJX5"/>
<name>A0A226EJX5_FOLCA</name>
<keyword evidence="3" id="KW-1185">Reference proteome</keyword>
<evidence type="ECO:0000256" key="1">
    <source>
        <dbReference type="SAM" id="MobiDB-lite"/>
    </source>
</evidence>
<reference evidence="2 3" key="1">
    <citation type="submission" date="2015-12" db="EMBL/GenBank/DDBJ databases">
        <title>The genome of Folsomia candida.</title>
        <authorList>
            <person name="Faddeeva A."/>
            <person name="Derks M.F."/>
            <person name="Anvar Y."/>
            <person name="Smit S."/>
            <person name="Van Straalen N."/>
            <person name="Roelofs D."/>
        </authorList>
    </citation>
    <scope>NUCLEOTIDE SEQUENCE [LARGE SCALE GENOMIC DNA]</scope>
    <source>
        <strain evidence="2 3">VU population</strain>
        <tissue evidence="2">Whole body</tissue>
    </source>
</reference>
<dbReference type="EMBL" id="LNIX01000003">
    <property type="protein sequence ID" value="OXA57759.1"/>
    <property type="molecule type" value="Genomic_DNA"/>
</dbReference>
<accession>A0A226EJX5</accession>
<dbReference type="Proteomes" id="UP000198287">
    <property type="component" value="Unassembled WGS sequence"/>
</dbReference>
<sequence>MSANKKKNTGPSIRKDETSEEETDDTGSEEEDEHEFNKKEFKTKGDFLLSLQSVTREQFLDKKSFARVIEEGQSRIRSRRERKHLTIEMFKWKDNTLKYRQSGRWTTLEYVNTKRKHNIKDSTKRRNQREEEGMTTRQIWEWMREENPPRGTYVGETFAVIVGARDGHFQRRQSRPSALTLHLQETGERWGVIITDSEDERKDLEKFIIQYLTQQEEENCSMTMINKKTHFHIDPELRARARNLVHAGIPLTRFEETGAIDVVNRYELNYICTPENFVEKIMLV</sequence>
<feature type="compositionally biased region" description="Acidic residues" evidence="1">
    <location>
        <begin position="18"/>
        <end position="34"/>
    </location>
</feature>
<gene>
    <name evidence="2" type="ORF">Fcan01_07244</name>
</gene>
<protein>
    <submittedName>
        <fullName evidence="2">Uncharacterized protein</fullName>
    </submittedName>
</protein>
<evidence type="ECO:0000313" key="2">
    <source>
        <dbReference type="EMBL" id="OXA57759.1"/>
    </source>
</evidence>
<organism evidence="2 3">
    <name type="scientific">Folsomia candida</name>
    <name type="common">Springtail</name>
    <dbReference type="NCBI Taxonomy" id="158441"/>
    <lineage>
        <taxon>Eukaryota</taxon>
        <taxon>Metazoa</taxon>
        <taxon>Ecdysozoa</taxon>
        <taxon>Arthropoda</taxon>
        <taxon>Hexapoda</taxon>
        <taxon>Collembola</taxon>
        <taxon>Entomobryomorpha</taxon>
        <taxon>Isotomoidea</taxon>
        <taxon>Isotomidae</taxon>
        <taxon>Proisotominae</taxon>
        <taxon>Folsomia</taxon>
    </lineage>
</organism>
<evidence type="ECO:0000313" key="3">
    <source>
        <dbReference type="Proteomes" id="UP000198287"/>
    </source>
</evidence>
<proteinExistence type="predicted"/>
<feature type="region of interest" description="Disordered" evidence="1">
    <location>
        <begin position="1"/>
        <end position="38"/>
    </location>
</feature>
<comment type="caution">
    <text evidence="2">The sequence shown here is derived from an EMBL/GenBank/DDBJ whole genome shotgun (WGS) entry which is preliminary data.</text>
</comment>